<accession>A0A517NSK8</accession>
<evidence type="ECO:0000256" key="4">
    <source>
        <dbReference type="ARBA" id="ARBA00011903"/>
    </source>
</evidence>
<dbReference type="InterPro" id="IPR003856">
    <property type="entry name" value="LPS_length_determ_N"/>
</dbReference>
<keyword evidence="13 17" id="KW-0472">Membrane</keyword>
<keyword evidence="7 20" id="KW-0808">Transferase</keyword>
<keyword evidence="12 17" id="KW-1133">Transmembrane helix</keyword>
<reference evidence="20 21" key="1">
    <citation type="submission" date="2019-02" db="EMBL/GenBank/DDBJ databases">
        <title>Deep-cultivation of Planctomycetes and their phenomic and genomic characterization uncovers novel biology.</title>
        <authorList>
            <person name="Wiegand S."/>
            <person name="Jogler M."/>
            <person name="Boedeker C."/>
            <person name="Pinto D."/>
            <person name="Vollmers J."/>
            <person name="Rivas-Marin E."/>
            <person name="Kohn T."/>
            <person name="Peeters S.H."/>
            <person name="Heuer A."/>
            <person name="Rast P."/>
            <person name="Oberbeckmann S."/>
            <person name="Bunk B."/>
            <person name="Jeske O."/>
            <person name="Meyerdierks A."/>
            <person name="Storesund J.E."/>
            <person name="Kallscheuer N."/>
            <person name="Luecker S."/>
            <person name="Lage O.M."/>
            <person name="Pohl T."/>
            <person name="Merkel B.J."/>
            <person name="Hornburger P."/>
            <person name="Mueller R.-W."/>
            <person name="Bruemmer F."/>
            <person name="Labrenz M."/>
            <person name="Spormann A.M."/>
            <person name="Op den Camp H."/>
            <person name="Overmann J."/>
            <person name="Amann R."/>
            <person name="Jetten M.S.M."/>
            <person name="Mascher T."/>
            <person name="Medema M.H."/>
            <person name="Devos D.P."/>
            <person name="Kaster A.-K."/>
            <person name="Ovreas L."/>
            <person name="Rohde M."/>
            <person name="Galperin M.Y."/>
            <person name="Jogler C."/>
        </authorList>
    </citation>
    <scope>NUCLEOTIDE SEQUENCE [LARGE SCALE GENOMIC DNA]</scope>
    <source>
        <strain evidence="20 21">K23_9</strain>
    </source>
</reference>
<name>A0A517NSK8_9BACT</name>
<comment type="similarity">
    <text evidence="3">Belongs to the etk/wzc family.</text>
</comment>
<comment type="subcellular location">
    <subcellularLocation>
        <location evidence="1">Cell inner membrane</location>
        <topology evidence="1">Multi-pass membrane protein</topology>
    </subcellularLocation>
</comment>
<dbReference type="Gene3D" id="3.40.50.300">
    <property type="entry name" value="P-loop containing nucleotide triphosphate hydrolases"/>
    <property type="match status" value="1"/>
</dbReference>
<dbReference type="InterPro" id="IPR005702">
    <property type="entry name" value="Wzc-like_C"/>
</dbReference>
<comment type="catalytic activity">
    <reaction evidence="15">
        <text>L-tyrosyl-[protein] + ATP = O-phospho-L-tyrosyl-[protein] + ADP + H(+)</text>
        <dbReference type="Rhea" id="RHEA:10596"/>
        <dbReference type="Rhea" id="RHEA-COMP:10136"/>
        <dbReference type="Rhea" id="RHEA-COMP:20101"/>
        <dbReference type="ChEBI" id="CHEBI:15378"/>
        <dbReference type="ChEBI" id="CHEBI:30616"/>
        <dbReference type="ChEBI" id="CHEBI:46858"/>
        <dbReference type="ChEBI" id="CHEBI:61978"/>
        <dbReference type="ChEBI" id="CHEBI:456216"/>
        <dbReference type="EC" id="2.7.10.2"/>
    </reaction>
</comment>
<gene>
    <name evidence="20" type="primary">ptk_1</name>
    <name evidence="20" type="ORF">K239x_20720</name>
</gene>
<dbReference type="NCBIfam" id="TIGR01007">
    <property type="entry name" value="eps_fam"/>
    <property type="match status" value="1"/>
</dbReference>
<keyword evidence="8 17" id="KW-0812">Transmembrane</keyword>
<keyword evidence="9" id="KW-0547">Nucleotide-binding</keyword>
<dbReference type="OrthoDB" id="9794577at2"/>
<dbReference type="RefSeq" id="WP_145417650.1">
    <property type="nucleotide sequence ID" value="NZ_CP036526.1"/>
</dbReference>
<evidence type="ECO:0000256" key="5">
    <source>
        <dbReference type="ARBA" id="ARBA00022475"/>
    </source>
</evidence>
<evidence type="ECO:0000256" key="14">
    <source>
        <dbReference type="ARBA" id="ARBA00023137"/>
    </source>
</evidence>
<dbReference type="InterPro" id="IPR050445">
    <property type="entry name" value="Bact_polysacc_biosynth/exp"/>
</dbReference>
<evidence type="ECO:0000313" key="21">
    <source>
        <dbReference type="Proteomes" id="UP000319817"/>
    </source>
</evidence>
<protein>
    <recommendedName>
        <fullName evidence="4">non-specific protein-tyrosine kinase</fullName>
        <ecNumber evidence="4">2.7.10.2</ecNumber>
    </recommendedName>
</protein>
<organism evidence="20 21">
    <name type="scientific">Stieleria marina</name>
    <dbReference type="NCBI Taxonomy" id="1930275"/>
    <lineage>
        <taxon>Bacteria</taxon>
        <taxon>Pseudomonadati</taxon>
        <taxon>Planctomycetota</taxon>
        <taxon>Planctomycetia</taxon>
        <taxon>Pirellulales</taxon>
        <taxon>Pirellulaceae</taxon>
        <taxon>Stieleria</taxon>
    </lineage>
</organism>
<evidence type="ECO:0000256" key="9">
    <source>
        <dbReference type="ARBA" id="ARBA00022741"/>
    </source>
</evidence>
<dbReference type="PANTHER" id="PTHR32309">
    <property type="entry name" value="TYROSINE-PROTEIN KINASE"/>
    <property type="match status" value="1"/>
</dbReference>
<feature type="domain" description="Polysaccharide chain length determinant N-terminal" evidence="18">
    <location>
        <begin position="20"/>
        <end position="108"/>
    </location>
</feature>
<keyword evidence="21" id="KW-1185">Reference proteome</keyword>
<dbReference type="FunFam" id="3.40.50.300:FF:000527">
    <property type="entry name" value="Tyrosine-protein kinase etk"/>
    <property type="match status" value="1"/>
</dbReference>
<dbReference type="InterPro" id="IPR027417">
    <property type="entry name" value="P-loop_NTPase"/>
</dbReference>
<dbReference type="CDD" id="cd05387">
    <property type="entry name" value="BY-kinase"/>
    <property type="match status" value="1"/>
</dbReference>
<evidence type="ECO:0000313" key="20">
    <source>
        <dbReference type="EMBL" id="QDT10118.1"/>
    </source>
</evidence>
<evidence type="ECO:0000256" key="1">
    <source>
        <dbReference type="ARBA" id="ARBA00004429"/>
    </source>
</evidence>
<dbReference type="EMBL" id="CP036526">
    <property type="protein sequence ID" value="QDT10118.1"/>
    <property type="molecule type" value="Genomic_DNA"/>
</dbReference>
<evidence type="ECO:0000256" key="13">
    <source>
        <dbReference type="ARBA" id="ARBA00023136"/>
    </source>
</evidence>
<dbReference type="GO" id="GO:0004715">
    <property type="term" value="F:non-membrane spanning protein tyrosine kinase activity"/>
    <property type="evidence" value="ECO:0007669"/>
    <property type="project" value="UniProtKB-EC"/>
</dbReference>
<evidence type="ECO:0000256" key="11">
    <source>
        <dbReference type="ARBA" id="ARBA00022840"/>
    </source>
</evidence>
<dbReference type="PANTHER" id="PTHR32309:SF13">
    <property type="entry name" value="FERRIC ENTEROBACTIN TRANSPORT PROTEIN FEPE"/>
    <property type="match status" value="1"/>
</dbReference>
<keyword evidence="14" id="KW-0829">Tyrosine-protein kinase</keyword>
<dbReference type="GO" id="GO:0042802">
    <property type="term" value="F:identical protein binding"/>
    <property type="evidence" value="ECO:0007669"/>
    <property type="project" value="UniProtKB-ARBA"/>
</dbReference>
<evidence type="ECO:0000256" key="3">
    <source>
        <dbReference type="ARBA" id="ARBA00008883"/>
    </source>
</evidence>
<dbReference type="Proteomes" id="UP000319817">
    <property type="component" value="Chromosome"/>
</dbReference>
<evidence type="ECO:0000256" key="17">
    <source>
        <dbReference type="SAM" id="Phobius"/>
    </source>
</evidence>
<dbReference type="GO" id="GO:0005886">
    <property type="term" value="C:plasma membrane"/>
    <property type="evidence" value="ECO:0007669"/>
    <property type="project" value="UniProtKB-SubCell"/>
</dbReference>
<evidence type="ECO:0000256" key="2">
    <source>
        <dbReference type="ARBA" id="ARBA00007316"/>
    </source>
</evidence>
<keyword evidence="6" id="KW-0997">Cell inner membrane</keyword>
<feature type="coiled-coil region" evidence="16">
    <location>
        <begin position="383"/>
        <end position="434"/>
    </location>
</feature>
<feature type="domain" description="AAA" evidence="19">
    <location>
        <begin position="572"/>
        <end position="696"/>
    </location>
</feature>
<evidence type="ECO:0000256" key="15">
    <source>
        <dbReference type="ARBA" id="ARBA00051245"/>
    </source>
</evidence>
<dbReference type="SUPFAM" id="SSF52540">
    <property type="entry name" value="P-loop containing nucleoside triphosphate hydrolases"/>
    <property type="match status" value="1"/>
</dbReference>
<keyword evidence="16" id="KW-0175">Coiled coil</keyword>
<evidence type="ECO:0000259" key="19">
    <source>
        <dbReference type="Pfam" id="PF13614"/>
    </source>
</evidence>
<sequence>MTQVDPNLNNQTADDSEALDLIGVLRRRIGFIVLGVTLGLIAAGLYLLLTTPTYRAEMEILVGQKSADMVNGASSNTSVEGANTDGDVLSTHIQLMTSRRILKKAIADHELTDIASVSNAIDEGKNPLEYIRDHLHVTKGGLGVAKDAHTLQATYDDPSPEDCAVVLRAIFDAYDVYLKEHFSSNSSQAIDLLSQLANDTADEVREAEQNLTKHLASSKVMWDGSKTTNIYKKRLESIEIDLLELTENEAHIESRLAVISDFVENADPEKVSDFDRLALLSEKEVNRLKVLFDVTRGDTMSEAFVQDNPIRQETAKAEYNDYLNLVMREKKLTENFGDDHPTVVSIREQITMMRKFIDDKAAEVGDGAVIEKMKPDEMLQTYVGLLENDLAGLQREREVLVRRSEAELVSAKKLEEEEMMAESLKLELVRKQALYEKMSDTLSELNFVRDYAGFDTDVIGDADIQEQSSWPDPKIVLPLGMIAGLALGVMLAFIADLCDTTFADPEDVEKTLGAPVLAHVNRFAPIRRKRNEPAFEIDSSVYAFHRPRSPEAEIYRVIRTSMLMSAKAKDQRIIQVTGPLPGDGKSTTSANLAVAFAQAGKRVLLIDADLRKPRVAKLFRLENTLGLSEAIGGLADAADVISDTVVDNLWAVGSGAVPANPAELLQSEDFASLLKHWAEEFDYVIVDSPPVLAVSDAAIISQKCDVTLLALRIVKNGRRIAHRAITLLRQHDANVVGLVINGYQSSNKNYGYIEKYDSDSYGYGYGPTSGGYYRSADATAETVKVSSRDAEEAPVAAGSRV</sequence>
<evidence type="ECO:0000256" key="6">
    <source>
        <dbReference type="ARBA" id="ARBA00022519"/>
    </source>
</evidence>
<evidence type="ECO:0000256" key="12">
    <source>
        <dbReference type="ARBA" id="ARBA00022989"/>
    </source>
</evidence>
<dbReference type="Pfam" id="PF13614">
    <property type="entry name" value="AAA_31"/>
    <property type="match status" value="1"/>
</dbReference>
<dbReference type="InterPro" id="IPR025669">
    <property type="entry name" value="AAA_dom"/>
</dbReference>
<feature type="transmembrane region" description="Helical" evidence="17">
    <location>
        <begin position="29"/>
        <end position="49"/>
    </location>
</feature>
<evidence type="ECO:0000256" key="16">
    <source>
        <dbReference type="SAM" id="Coils"/>
    </source>
</evidence>
<comment type="similarity">
    <text evidence="2">Belongs to the CpsD/CapB family.</text>
</comment>
<dbReference type="EC" id="2.7.10.2" evidence="4"/>
<proteinExistence type="inferred from homology"/>
<keyword evidence="11" id="KW-0067">ATP-binding</keyword>
<keyword evidence="10 20" id="KW-0418">Kinase</keyword>
<evidence type="ECO:0000259" key="18">
    <source>
        <dbReference type="Pfam" id="PF02706"/>
    </source>
</evidence>
<dbReference type="GO" id="GO:0005524">
    <property type="term" value="F:ATP binding"/>
    <property type="evidence" value="ECO:0007669"/>
    <property type="project" value="UniProtKB-KW"/>
</dbReference>
<evidence type="ECO:0000256" key="7">
    <source>
        <dbReference type="ARBA" id="ARBA00022679"/>
    </source>
</evidence>
<keyword evidence="5" id="KW-1003">Cell membrane</keyword>
<dbReference type="AlphaFoldDB" id="A0A517NSK8"/>
<evidence type="ECO:0000256" key="10">
    <source>
        <dbReference type="ARBA" id="ARBA00022777"/>
    </source>
</evidence>
<dbReference type="Pfam" id="PF02706">
    <property type="entry name" value="Wzz"/>
    <property type="match status" value="1"/>
</dbReference>
<evidence type="ECO:0000256" key="8">
    <source>
        <dbReference type="ARBA" id="ARBA00022692"/>
    </source>
</evidence>